<protein>
    <submittedName>
        <fullName evidence="1">Uncharacterized protein</fullName>
    </submittedName>
</protein>
<accession>A0A0E9TQS5</accession>
<reference evidence="1" key="1">
    <citation type="submission" date="2014-11" db="EMBL/GenBank/DDBJ databases">
        <authorList>
            <person name="Amaro Gonzalez C."/>
        </authorList>
    </citation>
    <scope>NUCLEOTIDE SEQUENCE</scope>
</reference>
<proteinExistence type="predicted"/>
<dbReference type="AlphaFoldDB" id="A0A0E9TQS5"/>
<name>A0A0E9TQS5_ANGAN</name>
<reference evidence="1" key="2">
    <citation type="journal article" date="2015" name="Fish Shellfish Immunol.">
        <title>Early steps in the European eel (Anguilla anguilla)-Vibrio vulnificus interaction in the gills: Role of the RtxA13 toxin.</title>
        <authorList>
            <person name="Callol A."/>
            <person name="Pajuelo D."/>
            <person name="Ebbesson L."/>
            <person name="Teles M."/>
            <person name="MacKenzie S."/>
            <person name="Amaro C."/>
        </authorList>
    </citation>
    <scope>NUCLEOTIDE SEQUENCE</scope>
</reference>
<organism evidence="1">
    <name type="scientific">Anguilla anguilla</name>
    <name type="common">European freshwater eel</name>
    <name type="synonym">Muraena anguilla</name>
    <dbReference type="NCBI Taxonomy" id="7936"/>
    <lineage>
        <taxon>Eukaryota</taxon>
        <taxon>Metazoa</taxon>
        <taxon>Chordata</taxon>
        <taxon>Craniata</taxon>
        <taxon>Vertebrata</taxon>
        <taxon>Euteleostomi</taxon>
        <taxon>Actinopterygii</taxon>
        <taxon>Neopterygii</taxon>
        <taxon>Teleostei</taxon>
        <taxon>Anguilliformes</taxon>
        <taxon>Anguillidae</taxon>
        <taxon>Anguilla</taxon>
    </lineage>
</organism>
<sequence length="33" mass="3908">MFFLARLSNSTYLKQALKSLEKERIHYAAPNEH</sequence>
<evidence type="ECO:0000313" key="1">
    <source>
        <dbReference type="EMBL" id="JAH55911.1"/>
    </source>
</evidence>
<dbReference type="EMBL" id="GBXM01052666">
    <property type="protein sequence ID" value="JAH55911.1"/>
    <property type="molecule type" value="Transcribed_RNA"/>
</dbReference>